<evidence type="ECO:0000256" key="1">
    <source>
        <dbReference type="SAM" id="SignalP"/>
    </source>
</evidence>
<accession>A0A977SR72</accession>
<dbReference type="EMBL" id="ON155965">
    <property type="protein sequence ID" value="UXO98103.1"/>
    <property type="molecule type" value="mRNA"/>
</dbReference>
<organism evidence="2">
    <name type="scientific">Tenebrio molitor</name>
    <name type="common">Yellow mealworm beetle</name>
    <dbReference type="NCBI Taxonomy" id="7067"/>
    <lineage>
        <taxon>Eukaryota</taxon>
        <taxon>Metazoa</taxon>
        <taxon>Ecdysozoa</taxon>
        <taxon>Arthropoda</taxon>
        <taxon>Hexapoda</taxon>
        <taxon>Insecta</taxon>
        <taxon>Pterygota</taxon>
        <taxon>Neoptera</taxon>
        <taxon>Endopterygota</taxon>
        <taxon>Coleoptera</taxon>
        <taxon>Polyphaga</taxon>
        <taxon>Cucujiformia</taxon>
        <taxon>Tenebrionidae</taxon>
        <taxon>Tenebrio</taxon>
    </lineage>
</organism>
<name>A0A977SR72_TENMO</name>
<sequence>MFARKFFFTACLVLFVSLALETSHTVHARYLPTRSNGDRVDKLRELLRDLLEKELDDGYQGYVFSKWHPENKLSYNK</sequence>
<dbReference type="AlphaFoldDB" id="A0A977SR72"/>
<evidence type="ECO:0000313" key="2">
    <source>
        <dbReference type="EMBL" id="UXO98103.1"/>
    </source>
</evidence>
<feature type="signal peptide" evidence="1">
    <location>
        <begin position="1"/>
        <end position="28"/>
    </location>
</feature>
<keyword evidence="1" id="KW-0732">Signal</keyword>
<feature type="chain" id="PRO_5037585342" evidence="1">
    <location>
        <begin position="29"/>
        <end position="77"/>
    </location>
</feature>
<protein>
    <submittedName>
        <fullName evidence="2">Proctolin 2 allele 1</fullName>
    </submittedName>
</protein>
<reference evidence="2" key="1">
    <citation type="journal article" date="2022" name="J. Proteome Res.">
        <title>Neuropeptidomes of Tenebrio molitor L. and Zophobas atratus Fab. (Coleoptera, Polyphaga: Tenebrionidae).</title>
        <authorList>
            <person name="Marciniak P."/>
            <person name="Pacholska-Bogalska J."/>
            <person name="Ragionieri L."/>
        </authorList>
    </citation>
    <scope>NUCLEOTIDE SEQUENCE</scope>
    <source>
        <strain evidence="2">DN59070_c0_g1_i1</strain>
    </source>
</reference>
<proteinExistence type="evidence at transcript level"/>